<comment type="caution">
    <text evidence="6">The sequence shown here is derived from an EMBL/GenBank/DDBJ whole genome shotgun (WGS) entry which is preliminary data.</text>
</comment>
<dbReference type="GO" id="GO:0005975">
    <property type="term" value="P:carbohydrate metabolic process"/>
    <property type="evidence" value="ECO:0007669"/>
    <property type="project" value="InterPro"/>
</dbReference>
<evidence type="ECO:0000256" key="5">
    <source>
        <dbReference type="SAM" id="SignalP"/>
    </source>
</evidence>
<evidence type="ECO:0000256" key="3">
    <source>
        <dbReference type="ARBA" id="ARBA00023295"/>
    </source>
</evidence>
<dbReference type="Proteomes" id="UP000572817">
    <property type="component" value="Unassembled WGS sequence"/>
</dbReference>
<reference evidence="6" key="1">
    <citation type="submission" date="2020-04" db="EMBL/GenBank/DDBJ databases">
        <title>Genome Assembly and Annotation of Botryosphaeria dothidea sdau 11-99, a Latent Pathogen of Apple Fruit Ring Rot in China.</title>
        <authorList>
            <person name="Yu C."/>
            <person name="Diao Y."/>
            <person name="Lu Q."/>
            <person name="Zhao J."/>
            <person name="Cui S."/>
            <person name="Peng C."/>
            <person name="He B."/>
            <person name="Liu H."/>
        </authorList>
    </citation>
    <scope>NUCLEOTIDE SEQUENCE [LARGE SCALE GENOMIC DNA]</scope>
    <source>
        <strain evidence="6">Sdau11-99</strain>
    </source>
</reference>
<dbReference type="Gene3D" id="3.20.20.80">
    <property type="entry name" value="Glycosidases"/>
    <property type="match status" value="1"/>
</dbReference>
<dbReference type="PANTHER" id="PTHR10353">
    <property type="entry name" value="GLYCOSYL HYDROLASE"/>
    <property type="match status" value="1"/>
</dbReference>
<dbReference type="InterPro" id="IPR001360">
    <property type="entry name" value="Glyco_hydro_1"/>
</dbReference>
<dbReference type="SUPFAM" id="SSF51445">
    <property type="entry name" value="(Trans)glycosidases"/>
    <property type="match status" value="1"/>
</dbReference>
<dbReference type="Pfam" id="PF00232">
    <property type="entry name" value="Glyco_hydro_1"/>
    <property type="match status" value="1"/>
</dbReference>
<accession>A0A8H4IQB2</accession>
<name>A0A8H4IQB2_9PEZI</name>
<comment type="similarity">
    <text evidence="1 4">Belongs to the glycosyl hydrolase 1 family.</text>
</comment>
<dbReference type="PRINTS" id="PR00131">
    <property type="entry name" value="GLHYDRLASE1"/>
</dbReference>
<dbReference type="OrthoDB" id="65569at2759"/>
<dbReference type="InterPro" id="IPR033132">
    <property type="entry name" value="GH_1_N_CS"/>
</dbReference>
<dbReference type="PROSITE" id="PS00653">
    <property type="entry name" value="GLYCOSYL_HYDROL_F1_2"/>
    <property type="match status" value="1"/>
</dbReference>
<keyword evidence="5" id="KW-0732">Signal</keyword>
<feature type="signal peptide" evidence="5">
    <location>
        <begin position="1"/>
        <end position="17"/>
    </location>
</feature>
<dbReference type="InterPro" id="IPR017853">
    <property type="entry name" value="GH"/>
</dbReference>
<evidence type="ECO:0000256" key="4">
    <source>
        <dbReference type="RuleBase" id="RU003690"/>
    </source>
</evidence>
<keyword evidence="2 6" id="KW-0378">Hydrolase</keyword>
<dbReference type="EMBL" id="WWBZ02000051">
    <property type="protein sequence ID" value="KAF4304507.1"/>
    <property type="molecule type" value="Genomic_DNA"/>
</dbReference>
<evidence type="ECO:0000313" key="7">
    <source>
        <dbReference type="Proteomes" id="UP000572817"/>
    </source>
</evidence>
<evidence type="ECO:0000256" key="2">
    <source>
        <dbReference type="ARBA" id="ARBA00022801"/>
    </source>
</evidence>
<protein>
    <submittedName>
        <fullName evidence="6">Glycoside hydrolase family 1 protein</fullName>
    </submittedName>
</protein>
<evidence type="ECO:0000313" key="6">
    <source>
        <dbReference type="EMBL" id="KAF4304507.1"/>
    </source>
</evidence>
<gene>
    <name evidence="6" type="ORF">GTA08_BOTSDO07401</name>
</gene>
<organism evidence="6 7">
    <name type="scientific">Botryosphaeria dothidea</name>
    <dbReference type="NCBI Taxonomy" id="55169"/>
    <lineage>
        <taxon>Eukaryota</taxon>
        <taxon>Fungi</taxon>
        <taxon>Dikarya</taxon>
        <taxon>Ascomycota</taxon>
        <taxon>Pezizomycotina</taxon>
        <taxon>Dothideomycetes</taxon>
        <taxon>Dothideomycetes incertae sedis</taxon>
        <taxon>Botryosphaeriales</taxon>
        <taxon>Botryosphaeriaceae</taxon>
        <taxon>Botryosphaeria</taxon>
    </lineage>
</organism>
<sequence>MKFSAAFPLLHCLSAFAQTPVWPTSSSTSSNPAMVTSMDLTVDDLWDIWIGSVAVASVNTTVSPTPVASGELIPPPPLHYPAWMTGQQTPLVQKNESWKFPKDFWWGVASASYQVEGAVRDEGRAPSVWDALLHNVVDYSLYNETGDVANNHYYLYKQDIARLAAMGVPYYSFSLSWSRILPFGRGPINEAGLAHYEDVINTCLEYGVKPAVTLFHWDLPLYLYNLYGGWTNEQIVDDFVNYARIVFERFGNKVPMWFTVNEPISFCTLQMPEHYFRRVPILQKQQPYYCGQHVLLAHSRVYHLAKSMNLTGPITLKNNGYYKTPLTNSTDDALATQRAWDFNEGWFANPIFIDGEYPRHLKDYVSTFLRNLTADEKAAIRGSADFFAHDAYAAKFYMAPDTGIAACQANYSHPLFPTCANSTFTLAPADGGWLIGPAADPYTSWLHKATDWIPAFMRYINTTWHPAGGIAVSEFGFTEPFEHDKKLLGDIRSDLGRVAYYKDYLAALLMAMSEGIKIVGVLAWTITDNLEWTAGFGVKFGLQYVNLTTQERHYKASFFELKNMIETYQEK</sequence>
<keyword evidence="3" id="KW-0326">Glycosidase</keyword>
<proteinExistence type="inferred from homology"/>
<evidence type="ECO:0000256" key="1">
    <source>
        <dbReference type="ARBA" id="ARBA00010838"/>
    </source>
</evidence>
<keyword evidence="7" id="KW-1185">Reference proteome</keyword>
<dbReference type="GO" id="GO:0008422">
    <property type="term" value="F:beta-glucosidase activity"/>
    <property type="evidence" value="ECO:0007669"/>
    <property type="project" value="TreeGrafter"/>
</dbReference>
<feature type="chain" id="PRO_5034331253" evidence="5">
    <location>
        <begin position="18"/>
        <end position="571"/>
    </location>
</feature>
<dbReference type="PANTHER" id="PTHR10353:SF36">
    <property type="entry name" value="LP05116P"/>
    <property type="match status" value="1"/>
</dbReference>
<dbReference type="AlphaFoldDB" id="A0A8H4IQB2"/>